<dbReference type="GO" id="GO:0005655">
    <property type="term" value="C:nucleolar ribonuclease P complex"/>
    <property type="evidence" value="ECO:0007669"/>
    <property type="project" value="InterPro"/>
</dbReference>
<dbReference type="GO" id="GO:0000294">
    <property type="term" value="P:nuclear-transcribed mRNA catabolic process, RNase MRP-dependent"/>
    <property type="evidence" value="ECO:0007669"/>
    <property type="project" value="TreeGrafter"/>
</dbReference>
<sequence>MSKEDQDLVIDEITWKQFIIQALGKTHGLFGQGVEQKILNTKKILISDDYMNIAYVLVSKIDDKVFGNAVNSYINYTLIEDKPLMCSVLQKTDEFEKLEVNKEETLWKKKLLEQLEQ</sequence>
<dbReference type="Pfam" id="PF20976">
    <property type="entry name" value="Pop8"/>
    <property type="match status" value="1"/>
</dbReference>
<dbReference type="GO" id="GO:0004526">
    <property type="term" value="F:ribonuclease P activity"/>
    <property type="evidence" value="ECO:0007669"/>
    <property type="project" value="TreeGrafter"/>
</dbReference>
<dbReference type="AlphaFoldDB" id="A0A1E5RD40"/>
<keyword evidence="3" id="KW-1185">Reference proteome</keyword>
<dbReference type="GO" id="GO:0000172">
    <property type="term" value="C:ribonuclease MRP complex"/>
    <property type="evidence" value="ECO:0007669"/>
    <property type="project" value="InterPro"/>
</dbReference>
<dbReference type="Proteomes" id="UP000095605">
    <property type="component" value="Unassembled WGS sequence"/>
</dbReference>
<comment type="caution">
    <text evidence="2">The sequence shown here is derived from an EMBL/GenBank/DDBJ whole genome shotgun (WGS) entry which is preliminary data.</text>
</comment>
<dbReference type="GO" id="GO:0008033">
    <property type="term" value="P:tRNA processing"/>
    <property type="evidence" value="ECO:0007669"/>
    <property type="project" value="InterPro"/>
</dbReference>
<dbReference type="PANTHER" id="PTHR28173">
    <property type="entry name" value="RIBONUCLEASES P/MRP PROTEIN SUBUNIT POP8"/>
    <property type="match status" value="1"/>
</dbReference>
<dbReference type="PANTHER" id="PTHR28173:SF1">
    <property type="entry name" value="RIBONUCLEASES P_MRP PROTEIN SUBUNIT POP8"/>
    <property type="match status" value="1"/>
</dbReference>
<dbReference type="EMBL" id="LPNL01000006">
    <property type="protein sequence ID" value="OEJ84483.1"/>
    <property type="molecule type" value="Genomic_DNA"/>
</dbReference>
<dbReference type="InterPro" id="IPR049128">
    <property type="entry name" value="Pop8-like_dom"/>
</dbReference>
<dbReference type="GO" id="GO:0034965">
    <property type="term" value="P:intronic box C/D snoRNA processing"/>
    <property type="evidence" value="ECO:0007669"/>
    <property type="project" value="TreeGrafter"/>
</dbReference>
<dbReference type="InterPro" id="IPR020347">
    <property type="entry name" value="Pop8"/>
</dbReference>
<feature type="domain" description="Ribonucleases P/MRP subunit Pop8-like" evidence="1">
    <location>
        <begin position="4"/>
        <end position="73"/>
    </location>
</feature>
<dbReference type="GO" id="GO:0000171">
    <property type="term" value="F:ribonuclease MRP activity"/>
    <property type="evidence" value="ECO:0007669"/>
    <property type="project" value="TreeGrafter"/>
</dbReference>
<gene>
    <name evidence="2" type="ORF">AWRI3578_g2596</name>
</gene>
<accession>A0A1E5RD40</accession>
<proteinExistence type="predicted"/>
<organism evidence="2 3">
    <name type="scientific">Hanseniaspora opuntiae</name>
    <dbReference type="NCBI Taxonomy" id="211096"/>
    <lineage>
        <taxon>Eukaryota</taxon>
        <taxon>Fungi</taxon>
        <taxon>Dikarya</taxon>
        <taxon>Ascomycota</taxon>
        <taxon>Saccharomycotina</taxon>
        <taxon>Saccharomycetes</taxon>
        <taxon>Saccharomycodales</taxon>
        <taxon>Saccharomycodaceae</taxon>
        <taxon>Hanseniaspora</taxon>
    </lineage>
</organism>
<reference evidence="3" key="1">
    <citation type="journal article" date="2016" name="Genome Announc.">
        <title>Genome sequences of three species of Hanseniaspora isolated from spontaneous wine fermentations.</title>
        <authorList>
            <person name="Sternes P.R."/>
            <person name="Lee D."/>
            <person name="Kutyna D.R."/>
            <person name="Borneman A.R."/>
        </authorList>
    </citation>
    <scope>NUCLEOTIDE SEQUENCE [LARGE SCALE GENOMIC DNA]</scope>
    <source>
        <strain evidence="3">AWRI3578</strain>
    </source>
</reference>
<evidence type="ECO:0000259" key="1">
    <source>
        <dbReference type="Pfam" id="PF20976"/>
    </source>
</evidence>
<name>A0A1E5RD40_9ASCO</name>
<evidence type="ECO:0000313" key="2">
    <source>
        <dbReference type="EMBL" id="OEJ84483.1"/>
    </source>
</evidence>
<evidence type="ECO:0000313" key="3">
    <source>
        <dbReference type="Proteomes" id="UP000095605"/>
    </source>
</evidence>
<dbReference type="OrthoDB" id="3973016at2759"/>
<protein>
    <submittedName>
        <fullName evidence="2">Ribonucleases P/MRP protein subunit POP8</fullName>
    </submittedName>
</protein>